<feature type="compositionally biased region" description="Polar residues" evidence="1">
    <location>
        <begin position="769"/>
        <end position="790"/>
    </location>
</feature>
<feature type="compositionally biased region" description="Low complexity" evidence="1">
    <location>
        <begin position="76"/>
        <end position="107"/>
    </location>
</feature>
<name>A0A2H4S707_CORMI</name>
<evidence type="ECO:0000313" key="3">
    <source>
        <dbReference type="EMBL" id="ATY58874.1"/>
    </source>
</evidence>
<feature type="region of interest" description="Disordered" evidence="1">
    <location>
        <begin position="1006"/>
        <end position="1037"/>
    </location>
</feature>
<dbReference type="PANTHER" id="PTHR14625:SF3">
    <property type="entry name" value="MICROCEPHALIN"/>
    <property type="match status" value="1"/>
</dbReference>
<feature type="compositionally biased region" description="Low complexity" evidence="1">
    <location>
        <begin position="204"/>
        <end position="213"/>
    </location>
</feature>
<feature type="compositionally biased region" description="Acidic residues" evidence="1">
    <location>
        <begin position="556"/>
        <end position="567"/>
    </location>
</feature>
<feature type="compositionally biased region" description="Polar residues" evidence="1">
    <location>
        <begin position="1017"/>
        <end position="1034"/>
    </location>
</feature>
<feature type="region of interest" description="Disordered" evidence="1">
    <location>
        <begin position="286"/>
        <end position="328"/>
    </location>
</feature>
<protein>
    <submittedName>
        <fullName evidence="3">Breast cancer suppressor BRCT</fullName>
    </submittedName>
</protein>
<evidence type="ECO:0000313" key="4">
    <source>
        <dbReference type="Proteomes" id="UP000323067"/>
    </source>
</evidence>
<reference evidence="3 4" key="1">
    <citation type="journal article" date="2017" name="BMC Genomics">
        <title>Chromosome level assembly and secondary metabolite potential of the parasitic fungus Cordyceps militaris.</title>
        <authorList>
            <person name="Kramer G.J."/>
            <person name="Nodwell J.R."/>
        </authorList>
    </citation>
    <scope>NUCLEOTIDE SEQUENCE [LARGE SCALE GENOMIC DNA]</scope>
    <source>
        <strain evidence="3 4">ATCC 34164</strain>
    </source>
</reference>
<feature type="compositionally biased region" description="Basic and acidic residues" evidence="1">
    <location>
        <begin position="168"/>
        <end position="191"/>
    </location>
</feature>
<feature type="compositionally biased region" description="Low complexity" evidence="1">
    <location>
        <begin position="11"/>
        <end position="22"/>
    </location>
</feature>
<dbReference type="SUPFAM" id="SSF52113">
    <property type="entry name" value="BRCT domain"/>
    <property type="match status" value="1"/>
</dbReference>
<feature type="compositionally biased region" description="Low complexity" evidence="1">
    <location>
        <begin position="35"/>
        <end position="48"/>
    </location>
</feature>
<dbReference type="EMBL" id="CP023322">
    <property type="protein sequence ID" value="ATY58874.1"/>
    <property type="molecule type" value="Genomic_DNA"/>
</dbReference>
<dbReference type="VEuPathDB" id="FungiDB:A9K55_003351"/>
<dbReference type="GO" id="GO:0000278">
    <property type="term" value="P:mitotic cell cycle"/>
    <property type="evidence" value="ECO:0007669"/>
    <property type="project" value="TreeGrafter"/>
</dbReference>
<organism evidence="3 4">
    <name type="scientific">Cordyceps militaris</name>
    <name type="common">Caterpillar fungus</name>
    <name type="synonym">Clavaria militaris</name>
    <dbReference type="NCBI Taxonomy" id="73501"/>
    <lineage>
        <taxon>Eukaryota</taxon>
        <taxon>Fungi</taxon>
        <taxon>Dikarya</taxon>
        <taxon>Ascomycota</taxon>
        <taxon>Pezizomycotina</taxon>
        <taxon>Sordariomycetes</taxon>
        <taxon>Hypocreomycetidae</taxon>
        <taxon>Hypocreales</taxon>
        <taxon>Cordycipitaceae</taxon>
        <taxon>Cordyceps</taxon>
    </lineage>
</organism>
<evidence type="ECO:0000259" key="2">
    <source>
        <dbReference type="PROSITE" id="PS50172"/>
    </source>
</evidence>
<dbReference type="InterPro" id="IPR036420">
    <property type="entry name" value="BRCT_dom_sf"/>
</dbReference>
<dbReference type="VEuPathDB" id="FungiDB:CCM_05989"/>
<feature type="domain" description="BRCT" evidence="2">
    <location>
        <begin position="822"/>
        <end position="930"/>
    </location>
</feature>
<feature type="region of interest" description="Disordered" evidence="1">
    <location>
        <begin position="35"/>
        <end position="256"/>
    </location>
</feature>
<feature type="compositionally biased region" description="Low complexity" evidence="1">
    <location>
        <begin position="752"/>
        <end position="764"/>
    </location>
</feature>
<dbReference type="InterPro" id="IPR001357">
    <property type="entry name" value="BRCT_dom"/>
</dbReference>
<dbReference type="Gene3D" id="3.40.50.10190">
    <property type="entry name" value="BRCT domain"/>
    <property type="match status" value="1"/>
</dbReference>
<dbReference type="OrthoDB" id="2384350at2759"/>
<feature type="region of interest" description="Disordered" evidence="1">
    <location>
        <begin position="554"/>
        <end position="574"/>
    </location>
</feature>
<sequence length="1100" mass="118462">MDSPPKRITRARAAAKANASTAVRTTKIVTAAARAKAAGSAAATMTTATKRKSPSDDDDDEGEARARRLRGRPRRATGTAAVAAASLRTEPARTTRATRATRTTTRTSPVEQPPKEEPARPTAPARGRPRRNTATSTASTAKRTATTTGAMRSRPAVTVSEPVVNKSVKFDEPDKENMSVAVAEKDADHPHRLARSARRPPTPASKGAMSAAAADKKKPLSPRKVTQIPVLRLEEDLAGDGSPRRNGATEPVNVTPVKRSVDPVMFEKDADSTITVNAAILGPPEATTTVALGSPPRRPPTSPTRDTFKSPAKKMSGIAFPGSPTKSNAFSRENAIKTGAASKNALFQTPAKRPPSPIKGRAFPLTSKPQSNQDAFKASLFQSPAKRAAPRSLKPVSEGPLAAICETPAMKPFAASTSVLTDSHRPAEKLTFEENPTTQRFPEEVLANPVIESYFNGRLSDVVPRDDADEGLDEDSENVELVHTFSFYEQVDGAATPRLDMTPSRQSLSSGDSSVDLTEVRGAVTTPLRVATPQGASFQLRDKDVDPCHDMTTISDSDDELGPDEDLSTFTPSFNKKRRSTMGLTSLAHTLNAWSSEGIPPANEAIQRASGLRRALTIVPVAEPSPMKTSFFEDQMQTQKEQDEDSGEIADGEISEPSFDEDIRVTGEDLALAQEAEDLSLLHESPCADRGVAKSFSDSVSEASQEYGDENELPVDPALNGLRMWPPATPARSVMRNCSTTTKVPLKPADESSPTTFRRFSTSRIPHNGTGNLSKSATVNSYSPEKTSSDVYGMDHEPATSASKCDMWSNMGTPACSPRRGASSPLLRGAVVFVDVHTSEGADASLIFVDLLTQMGAKCVKTWSWNPDGASHAESSSNRIGITHVVFKDGGKRTMEKVRRSNGVVQCVGVSWVLDCEKENEWLDESPYLVDTAFVPRGGARRRKSMEPKALANNNGTLVSTPAKQTSSYNRRQSGIWMQTPPEQTGGQEGEGDDIEWSEFILTPVPKTPNPEAISKYATNEPETPSQGNDSRLSPSREDMLMRTCPPKSSGIGVYDQLGVGMGMLSSHKDEKVLMRLMAARRKSLQFAPKIASPLSKSWY</sequence>
<feature type="region of interest" description="Disordered" evidence="1">
    <location>
        <begin position="1"/>
        <end position="22"/>
    </location>
</feature>
<dbReference type="InterPro" id="IPR022047">
    <property type="entry name" value="Microcephalin-like"/>
</dbReference>
<evidence type="ECO:0000256" key="1">
    <source>
        <dbReference type="SAM" id="MobiDB-lite"/>
    </source>
</evidence>
<feature type="region of interest" description="Disordered" evidence="1">
    <location>
        <begin position="343"/>
        <end position="371"/>
    </location>
</feature>
<dbReference type="PROSITE" id="PS50172">
    <property type="entry name" value="BRCT"/>
    <property type="match status" value="1"/>
</dbReference>
<dbReference type="AlphaFoldDB" id="A0A2H4S707"/>
<feature type="region of interest" description="Disordered" evidence="1">
    <location>
        <begin position="945"/>
        <end position="971"/>
    </location>
</feature>
<feature type="compositionally biased region" description="Low complexity" evidence="1">
    <location>
        <begin position="120"/>
        <end position="152"/>
    </location>
</feature>
<dbReference type="CDD" id="cd17716">
    <property type="entry name" value="BRCT_microcephalin_rpt1"/>
    <property type="match status" value="1"/>
</dbReference>
<dbReference type="Proteomes" id="UP000323067">
    <property type="component" value="Chromosome iv"/>
</dbReference>
<feature type="region of interest" description="Disordered" evidence="1">
    <location>
        <begin position="743"/>
        <end position="793"/>
    </location>
</feature>
<dbReference type="PANTHER" id="PTHR14625">
    <property type="entry name" value="MICROCEPHALIN"/>
    <property type="match status" value="1"/>
</dbReference>
<proteinExistence type="predicted"/>
<feature type="compositionally biased region" description="Polar residues" evidence="1">
    <location>
        <begin position="952"/>
        <end position="971"/>
    </location>
</feature>
<accession>A0A2H4S707</accession>
<gene>
    <name evidence="3" type="ORF">A9K55_003351</name>
</gene>